<evidence type="ECO:0000256" key="7">
    <source>
        <dbReference type="SAM" id="MobiDB-lite"/>
    </source>
</evidence>
<feature type="region of interest" description="Disordered" evidence="7">
    <location>
        <begin position="378"/>
        <end position="403"/>
    </location>
</feature>
<name>A0A1B2JBF2_PICPA</name>
<dbReference type="InterPro" id="IPR009016">
    <property type="entry name" value="Fe_hydrogenase"/>
</dbReference>
<evidence type="ECO:0000256" key="6">
    <source>
        <dbReference type="ARBA" id="ARBA00031269"/>
    </source>
</evidence>
<protein>
    <recommendedName>
        <fullName evidence="2">Cytosolic Fe-S cluster assembly factor NAR1</fullName>
    </recommendedName>
    <alternativeName>
        <fullName evidence="3">Cytosolic Fe-S cluster assembly factor nar1</fullName>
    </alternativeName>
    <alternativeName>
        <fullName evidence="6">Nuclear architecture-related protein 1</fullName>
    </alternativeName>
</protein>
<dbReference type="InterPro" id="IPR050340">
    <property type="entry name" value="Cytosolic_Fe-S_CAF"/>
</dbReference>
<evidence type="ECO:0000313" key="9">
    <source>
        <dbReference type="EMBL" id="ANZ75185.1"/>
    </source>
</evidence>
<dbReference type="Pfam" id="PF02906">
    <property type="entry name" value="Fe_hyd_lg_C"/>
    <property type="match status" value="1"/>
</dbReference>
<reference evidence="9 10" key="1">
    <citation type="submission" date="2016-02" db="EMBL/GenBank/DDBJ databases">
        <title>Comparative genomic and transcriptomic foundation for Pichia pastoris.</title>
        <authorList>
            <person name="Love K.R."/>
            <person name="Shah K.A."/>
            <person name="Whittaker C.A."/>
            <person name="Wu J."/>
            <person name="Bartlett M.C."/>
            <person name="Ma D."/>
            <person name="Leeson R.L."/>
            <person name="Priest M."/>
            <person name="Young S.K."/>
            <person name="Love J.C."/>
        </authorList>
    </citation>
    <scope>NUCLEOTIDE SEQUENCE [LARGE SCALE GENOMIC DNA]</scope>
    <source>
        <strain evidence="9 10">ATCC 28485</strain>
    </source>
</reference>
<dbReference type="Gene3D" id="3.40.950.10">
    <property type="entry name" value="Fe-only Hydrogenase (Larger Subunit), Chain L, domain 3"/>
    <property type="match status" value="1"/>
</dbReference>
<organism evidence="9 10">
    <name type="scientific">Komagataella pastoris</name>
    <name type="common">Yeast</name>
    <name type="synonym">Pichia pastoris</name>
    <dbReference type="NCBI Taxonomy" id="4922"/>
    <lineage>
        <taxon>Eukaryota</taxon>
        <taxon>Fungi</taxon>
        <taxon>Dikarya</taxon>
        <taxon>Ascomycota</taxon>
        <taxon>Saccharomycotina</taxon>
        <taxon>Pichiomycetes</taxon>
        <taxon>Pichiales</taxon>
        <taxon>Pichiaceae</taxon>
        <taxon>Komagataella</taxon>
    </lineage>
</organism>
<keyword evidence="10" id="KW-1185">Reference proteome</keyword>
<dbReference type="GO" id="GO:0051539">
    <property type="term" value="F:4 iron, 4 sulfur cluster binding"/>
    <property type="evidence" value="ECO:0007669"/>
    <property type="project" value="UniProtKB-KW"/>
</dbReference>
<evidence type="ECO:0000259" key="8">
    <source>
        <dbReference type="Pfam" id="PF02906"/>
    </source>
</evidence>
<accession>A0A1B2JBF2</accession>
<dbReference type="Gene3D" id="3.30.70.20">
    <property type="match status" value="1"/>
</dbReference>
<evidence type="ECO:0000313" key="10">
    <source>
        <dbReference type="Proteomes" id="UP000094565"/>
    </source>
</evidence>
<evidence type="ECO:0000256" key="4">
    <source>
        <dbReference type="ARBA" id="ARBA00022485"/>
    </source>
</evidence>
<dbReference type="EMBL" id="CP014585">
    <property type="protein sequence ID" value="ANZ75185.1"/>
    <property type="molecule type" value="Genomic_DNA"/>
</dbReference>
<proteinExistence type="inferred from homology"/>
<dbReference type="AlphaFoldDB" id="A0A1B2JBF2"/>
<dbReference type="PANTHER" id="PTHR11615">
    <property type="entry name" value="NITRATE, FORMATE, IRON DEHYDROGENASE"/>
    <property type="match status" value="1"/>
</dbReference>
<feature type="domain" description="Iron hydrogenase large subunit C-terminal" evidence="8">
    <location>
        <begin position="102"/>
        <end position="427"/>
    </location>
</feature>
<gene>
    <name evidence="9" type="primary">NAR1</name>
    <name evidence="9" type="ORF">ATY40_BA7502879</name>
</gene>
<evidence type="ECO:0000256" key="1">
    <source>
        <dbReference type="ARBA" id="ARBA00006596"/>
    </source>
</evidence>
<dbReference type="SUPFAM" id="SSF53920">
    <property type="entry name" value="Fe-only hydrogenase"/>
    <property type="match status" value="1"/>
</dbReference>
<keyword evidence="4" id="KW-0479">Metal-binding</keyword>
<sequence>MSAILRADDLNDFIMPGVACIKPVESGKKGSGEELEIQIDSEGNALEVTKEGHERKLDKAQISLSDCLACSGCITSAEEVLIAQHSHKELLNALEADGNRKVFVASISHQTRASLASAFDVQIDAMDKVLIYLLKNVMKFEYVIGTETGRRLSHIFTTLDLQNRSPQSEKPMINSTCPGWVLYAEKTHPFILPRISTIKSTQQITGHLLKNIVSKDLGIEKSQIYHLSVMPCFDKKLEAARDSDVPDVDCVITARELVQVIEELNIDLQAILKESVVDNTDIYSVYRSSSPPGWYQPEQSWLNNKGSASGGYAMQYLLDIQQRHIDSEIITIEGRNSDIYEHRLVLRDGQVVASSAVVNGFRNIQNLIRKLKPNNKATGGGISARRRTRKLKEDQTGDEGQSNVVVDPSKCDYVEIMACPGGCINGGGQIAAPSDQNSKDWINKATAQYYNVPETEYSDTQLYDWVKQAVLSYDIDMDRLIHTTFKQVERPTDTTSIALGSTW</sequence>
<evidence type="ECO:0000256" key="5">
    <source>
        <dbReference type="ARBA" id="ARBA00023014"/>
    </source>
</evidence>
<evidence type="ECO:0000256" key="2">
    <source>
        <dbReference type="ARBA" id="ARBA00015854"/>
    </source>
</evidence>
<dbReference type="Gene3D" id="3.40.50.1780">
    <property type="match status" value="1"/>
</dbReference>
<dbReference type="OrthoDB" id="10253113at2759"/>
<comment type="similarity">
    <text evidence="1">Belongs to the NARF family.</text>
</comment>
<keyword evidence="4" id="KW-0004">4Fe-4S</keyword>
<keyword evidence="5" id="KW-0411">Iron-sulfur</keyword>
<keyword evidence="4" id="KW-0408">Iron</keyword>
<evidence type="ECO:0000256" key="3">
    <source>
        <dbReference type="ARBA" id="ARBA00017073"/>
    </source>
</evidence>
<dbReference type="InterPro" id="IPR004108">
    <property type="entry name" value="Fe_hydrogenase_lsu_C"/>
</dbReference>
<dbReference type="Proteomes" id="UP000094565">
    <property type="component" value="Chromosome 2"/>
</dbReference>